<protein>
    <submittedName>
        <fullName evidence="3">Endonuclease</fullName>
    </submittedName>
</protein>
<dbReference type="RefSeq" id="WP_161044101.1">
    <property type="nucleotide sequence ID" value="NZ_WWCS01000003.1"/>
</dbReference>
<accession>A0ABW9WD37</accession>
<dbReference type="Gene3D" id="3.60.10.10">
    <property type="entry name" value="Endonuclease/exonuclease/phosphatase"/>
    <property type="match status" value="1"/>
</dbReference>
<dbReference type="InterPro" id="IPR036691">
    <property type="entry name" value="Endo/exonu/phosph_ase_sf"/>
</dbReference>
<comment type="caution">
    <text evidence="3">The sequence shown here is derived from an EMBL/GenBank/DDBJ whole genome shotgun (WGS) entry which is preliminary data.</text>
</comment>
<organism evidence="3 4">
    <name type="scientific">Duganella margarita</name>
    <dbReference type="NCBI Taxonomy" id="2692170"/>
    <lineage>
        <taxon>Bacteria</taxon>
        <taxon>Pseudomonadati</taxon>
        <taxon>Pseudomonadota</taxon>
        <taxon>Betaproteobacteria</taxon>
        <taxon>Burkholderiales</taxon>
        <taxon>Oxalobacteraceae</taxon>
        <taxon>Telluria group</taxon>
        <taxon>Duganella</taxon>
    </lineage>
</organism>
<dbReference type="PANTHER" id="PTHR12121:SF36">
    <property type="entry name" value="ENDONUCLEASE_EXONUCLEASE_PHOSPHATASE DOMAIN-CONTAINING PROTEIN"/>
    <property type="match status" value="1"/>
</dbReference>
<keyword evidence="3" id="KW-0255">Endonuclease</keyword>
<dbReference type="CDD" id="cd09083">
    <property type="entry name" value="EEP-1"/>
    <property type="match status" value="1"/>
</dbReference>
<dbReference type="GO" id="GO:0004519">
    <property type="term" value="F:endonuclease activity"/>
    <property type="evidence" value="ECO:0007669"/>
    <property type="project" value="UniProtKB-KW"/>
</dbReference>
<feature type="signal peptide" evidence="1">
    <location>
        <begin position="1"/>
        <end position="18"/>
    </location>
</feature>
<keyword evidence="4" id="KW-1185">Reference proteome</keyword>
<sequence>MRRFVLLLLLLLTPFAFAQVDFNVATYNLRYDNPKDGKNVWPDRRDAMRALVRYHGFDLWGTQEGLENQLADLDTLNEYARVGVGRDDGKQAGEHSAIFYRRERFALEDHGDFWLSATPDKPSMGWDARCCKRLVTWAKLRDKPSGQVFVVLNAHFDHEGVVARRESARLLVERSRTLAGKMPLIVLGDFNSTPDSEVVATISAALRDARAISQTPAYGPLETFNDFDISKPAQERIDYVFLSQQWQVLRYAVLTDSMEARYPSDHFPVVTRLRLPILIPGLNASGATD</sequence>
<evidence type="ECO:0000313" key="3">
    <source>
        <dbReference type="EMBL" id="MYN38999.1"/>
    </source>
</evidence>
<dbReference type="Proteomes" id="UP000466332">
    <property type="component" value="Unassembled WGS sequence"/>
</dbReference>
<keyword evidence="3" id="KW-0378">Hydrolase</keyword>
<evidence type="ECO:0000256" key="1">
    <source>
        <dbReference type="SAM" id="SignalP"/>
    </source>
</evidence>
<dbReference type="InterPro" id="IPR050410">
    <property type="entry name" value="CCR4/nocturin_mRNA_transcr"/>
</dbReference>
<dbReference type="SUPFAM" id="SSF56219">
    <property type="entry name" value="DNase I-like"/>
    <property type="match status" value="1"/>
</dbReference>
<name>A0ABW9WD37_9BURK</name>
<feature type="domain" description="Endonuclease/exonuclease/phosphatase" evidence="2">
    <location>
        <begin position="25"/>
        <end position="266"/>
    </location>
</feature>
<proteinExistence type="predicted"/>
<keyword evidence="3" id="KW-0540">Nuclease</keyword>
<dbReference type="PANTHER" id="PTHR12121">
    <property type="entry name" value="CARBON CATABOLITE REPRESSOR PROTEIN 4"/>
    <property type="match status" value="1"/>
</dbReference>
<dbReference type="InterPro" id="IPR005135">
    <property type="entry name" value="Endo/exonuclease/phosphatase"/>
</dbReference>
<evidence type="ECO:0000313" key="4">
    <source>
        <dbReference type="Proteomes" id="UP000466332"/>
    </source>
</evidence>
<feature type="chain" id="PRO_5046442473" evidence="1">
    <location>
        <begin position="19"/>
        <end position="289"/>
    </location>
</feature>
<gene>
    <name evidence="3" type="ORF">GTP55_06395</name>
</gene>
<dbReference type="EMBL" id="WWCS01000003">
    <property type="protein sequence ID" value="MYN38999.1"/>
    <property type="molecule type" value="Genomic_DNA"/>
</dbReference>
<dbReference type="Pfam" id="PF03372">
    <property type="entry name" value="Exo_endo_phos"/>
    <property type="match status" value="1"/>
</dbReference>
<reference evidence="3 4" key="1">
    <citation type="submission" date="2019-12" db="EMBL/GenBank/DDBJ databases">
        <title>Novel species isolated from a subtropical stream in China.</title>
        <authorList>
            <person name="Lu H."/>
        </authorList>
    </citation>
    <scope>NUCLEOTIDE SEQUENCE [LARGE SCALE GENOMIC DNA]</scope>
    <source>
        <strain evidence="3 4">FT109W</strain>
    </source>
</reference>
<keyword evidence="1" id="KW-0732">Signal</keyword>
<evidence type="ECO:0000259" key="2">
    <source>
        <dbReference type="Pfam" id="PF03372"/>
    </source>
</evidence>